<dbReference type="InterPro" id="IPR047589">
    <property type="entry name" value="DUF11_rpt"/>
</dbReference>
<proteinExistence type="predicted"/>
<reference evidence="4" key="1">
    <citation type="journal article" date="2019" name="Int. J. Syst. Evol. Microbiol.">
        <title>The Global Catalogue of Microorganisms (GCM) 10K type strain sequencing project: providing services to taxonomists for standard genome sequencing and annotation.</title>
        <authorList>
            <consortium name="The Broad Institute Genomics Platform"/>
            <consortium name="The Broad Institute Genome Sequencing Center for Infectious Disease"/>
            <person name="Wu L."/>
            <person name="Ma J."/>
        </authorList>
    </citation>
    <scope>NUCLEOTIDE SEQUENCE [LARGE SCALE GENOMIC DNA]</scope>
    <source>
        <strain evidence="4">CCUG 54356</strain>
    </source>
</reference>
<dbReference type="Proteomes" id="UP001597264">
    <property type="component" value="Unassembled WGS sequence"/>
</dbReference>
<dbReference type="EMBL" id="JBHTLR010000004">
    <property type="protein sequence ID" value="MFD1215695.1"/>
    <property type="molecule type" value="Genomic_DNA"/>
</dbReference>
<dbReference type="Pfam" id="PF01345">
    <property type="entry name" value="DUF11"/>
    <property type="match status" value="9"/>
</dbReference>
<dbReference type="PANTHER" id="PTHR34819:SF3">
    <property type="entry name" value="CELL SURFACE PROTEIN"/>
    <property type="match status" value="1"/>
</dbReference>
<keyword evidence="4" id="KW-1185">Reference proteome</keyword>
<dbReference type="InterPro" id="IPR008966">
    <property type="entry name" value="Adhesion_dom_sf"/>
</dbReference>
<feature type="domain" description="DUF11" evidence="2">
    <location>
        <begin position="1577"/>
        <end position="1696"/>
    </location>
</feature>
<gene>
    <name evidence="3" type="ORF">ACFQ2X_03720</name>
</gene>
<evidence type="ECO:0000313" key="4">
    <source>
        <dbReference type="Proteomes" id="UP001597264"/>
    </source>
</evidence>
<feature type="domain" description="DUF11" evidence="2">
    <location>
        <begin position="714"/>
        <end position="820"/>
    </location>
</feature>
<dbReference type="InterPro" id="IPR026466">
    <property type="entry name" value="Fim_isopep_form_D2_dom"/>
</dbReference>
<dbReference type="Gene3D" id="2.60.40.10">
    <property type="entry name" value="Immunoglobulins"/>
    <property type="match status" value="1"/>
</dbReference>
<dbReference type="PANTHER" id="PTHR34819">
    <property type="entry name" value="LARGE CYSTEINE-RICH PERIPLASMIC PROTEIN OMCB"/>
    <property type="match status" value="1"/>
</dbReference>
<evidence type="ECO:0000259" key="2">
    <source>
        <dbReference type="Pfam" id="PF01345"/>
    </source>
</evidence>
<dbReference type="InterPro" id="IPR051172">
    <property type="entry name" value="Chlamydia_OmcB"/>
</dbReference>
<dbReference type="RefSeq" id="WP_230437571.1">
    <property type="nucleotide sequence ID" value="NZ_CP087715.1"/>
</dbReference>
<accession>A0ABW3U8B4</accession>
<evidence type="ECO:0000313" key="3">
    <source>
        <dbReference type="EMBL" id="MFD1215695.1"/>
    </source>
</evidence>
<protein>
    <submittedName>
        <fullName evidence="3">Isopeptide-forming domain-containing fimbrial protein</fullName>
    </submittedName>
</protein>
<dbReference type="NCBIfam" id="TIGR04226">
    <property type="entry name" value="RrgB_K2N_iso_D2"/>
    <property type="match status" value="1"/>
</dbReference>
<sequence>MAHLLLLEPFVMPTPVVGPPKKRCLNCGRTFIWRLLLLLAVVFSAAAGPASAQQMENTANISLSPDSNLVDSNPDNNTSTETLNVLPPPEISYNKVADVSEVAVGDTVTYTVTVTVADAPLSADLQITDTLGAGLQFSAVTDAGSFTCNNSNPLVCALPTGTPEGTYSLTYTALVTEDADTEVSNSVTASGGGDDTPVCDAECALDIPVLPQITYNKVADPADGVEIGDAITYTFDVTVDNGPLAEDLTLEDTLGVGLAFDTFISTAPFNCSAGTPLQCVLPAGTAQGTYSVSYTATVTDAAGDSVSNDLVASGGGSDPVCDVSCSTVVPVRYPSVHYNKSTDESGPVTSGDQFIYTVSVTIEDAALVDPLQVADQLGVGLDFVGFVGGTNPFSCSSGNSFTCTLPAGTQPGTYEFQLTVEVNDEAENFVTNTVTASGGGGESDPVCDSECSPDTPVDAQDQTYITYRKSAAPGEVQVGDTITYTVDITIAEGVTSADTSLEDTLGGGLQFDAIVSAETAAEYICQPGNPLLCSLPAGTGEGTYTLTYTATVTDDAGDTVNNAAVATGGGGGGPDCIGDCSIETPVIRPEVTYSKVADPSDMVSVGEEITYTITVTVEGARLTDDLTLEDTLGPGQDFVAFSGSTDPFTCTSGNAFTCTLPAGSEPDSYTLSYTASVNTQAQLQVENAVVATGNDNPQCDGDNCSTVVPVQLPDVTYSKSASPDQVEIGDTITYTVTVNISGGALTEDLQGTDAFGTGLVFDQLDPASDPEFQCAQGNPLGCSMPAGTAPGTYQLIYTATVTSDAGDVVSNSVTVTSGSENPPVCDGACATDTPVVRPSVTYEKAVDKSEAAIGDTLTYTVTVVVEDYTLTDTVRVTDTLGTGLTFDSFVEPVAPFVCSTGNLFNCDLPQGSEPGIYTFQYTATITDDARDSVENVVTASSPEGEPPQCSAPSCTVVTALTQPDITYEKSADKSEVEVGDTITYSVEVSVTGAALTRPLVVDDALGFGLALDGFVEPTDPFNCGEIPPRCVLPSGTPAGDYTFRYTAVVTSDAQDSVVNSAIATGGGGTAPQCRGDCDLEIPVTAPDVGFNKTADKTSVQVGDAVTYTATVSVANAATRDDVVLSDALGVGLEFDSFIEPVNPFICSQGTPLQCTLPAGSEPGTYSISYTATVTAEASQSVTNNLRARGDDNPVCDAQCELEIPLRPTVLYEKSADTSEAEVGDLVTYTLSVEVESATLTEAVILEDIPGAGLEFQQVTDSGEFSCDDGSPLHCALPAGTGPGVYSLSYTALITSGAAGEVQNTVTATAGEDVDPQCSDACTVIIPVIASQVTYSKSANRSEVAVGDTVTYTLSATVNGAPLSAPLTLTDTAGSGLSLIEVTDSGDYNCNEESPLVCTLPAGTEPGTYNLSYTARVTSDAAVEVDNQVLADGNGGSNPVCDDECAVTIPVLAPQVSVSKVANPESGTEVAVGDPIAFTIEVRVEDSALTEDLILSDTPSQGLSGGPLPDGCTRLDKEITCTLPAGTPAGIYQYNYVAEVDSSAGNLITNEVSPSGGGDLDPECSPCRTEHPVRAPEIVLTKTVARSEVQIGEIVFYTLVAENIGRRDLTDGVIVDTPAAGFTYVDDTLQVEDLDGSGTLLNTQPLVVGDIDIAAGDSATIIYGMRVGAGVRTGVHTNRAQVQDVDGTGISNEATASVVLAADPLLDESLIMGRVFHDRNGNGRQDSATLTGVRIRGGYTPEVYVPGSTTVNGVPVPDASAPLLRGIDLGVLAARGEERDAATVVVGQRLTALKFTNGFRLTSNQGYTVRLEGQDQLRVETVASAEGFRAQVTVERRVQREGDVYLVEYLIRNHGVDENGLPGVRIASVEGLLMETDQFGRYHLVGIDGGDWGRGRNFILKVDPATLPKGSRITTDNPLIRRITPGLPVRFDFGVQLPTPDTAVPLSDTGKSQTSRAERGGAL</sequence>
<organism evidence="3 4">
    <name type="scientific">Microbulbifer celer</name>
    <dbReference type="NCBI Taxonomy" id="435905"/>
    <lineage>
        <taxon>Bacteria</taxon>
        <taxon>Pseudomonadati</taxon>
        <taxon>Pseudomonadota</taxon>
        <taxon>Gammaproteobacteria</taxon>
        <taxon>Cellvibrionales</taxon>
        <taxon>Microbulbiferaceae</taxon>
        <taxon>Microbulbifer</taxon>
    </lineage>
</organism>
<feature type="domain" description="DUF11" evidence="2">
    <location>
        <begin position="1212"/>
        <end position="1318"/>
    </location>
</feature>
<feature type="region of interest" description="Disordered" evidence="1">
    <location>
        <begin position="435"/>
        <end position="455"/>
    </location>
</feature>
<feature type="domain" description="DUF11" evidence="2">
    <location>
        <begin position="597"/>
        <end position="705"/>
    </location>
</feature>
<evidence type="ECO:0000256" key="1">
    <source>
        <dbReference type="SAM" id="MobiDB-lite"/>
    </source>
</evidence>
<name>A0ABW3U8B4_9GAMM</name>
<feature type="domain" description="DUF11" evidence="2">
    <location>
        <begin position="843"/>
        <end position="945"/>
    </location>
</feature>
<feature type="compositionally biased region" description="Polar residues" evidence="1">
    <location>
        <begin position="63"/>
        <end position="83"/>
    </location>
</feature>
<feature type="region of interest" description="Disordered" evidence="1">
    <location>
        <begin position="1941"/>
        <end position="1962"/>
    </location>
</feature>
<dbReference type="InterPro" id="IPR001434">
    <property type="entry name" value="OmcB-like_DUF11"/>
</dbReference>
<dbReference type="NCBIfam" id="TIGR01451">
    <property type="entry name" value="B_ant_repeat"/>
    <property type="match status" value="7"/>
</dbReference>
<comment type="caution">
    <text evidence="3">The sequence shown here is derived from an EMBL/GenBank/DDBJ whole genome shotgun (WGS) entry which is preliminary data.</text>
</comment>
<feature type="domain" description="DUF11" evidence="2">
    <location>
        <begin position="469"/>
        <end position="566"/>
    </location>
</feature>
<feature type="domain" description="DUF11" evidence="2">
    <location>
        <begin position="93"/>
        <end position="195"/>
    </location>
</feature>
<dbReference type="Gene3D" id="2.60.40.740">
    <property type="match status" value="3"/>
</dbReference>
<feature type="domain" description="DUF11" evidence="2">
    <location>
        <begin position="1335"/>
        <end position="1423"/>
    </location>
</feature>
<dbReference type="InterPro" id="IPR013783">
    <property type="entry name" value="Ig-like_fold"/>
</dbReference>
<dbReference type="SUPFAM" id="SSF49401">
    <property type="entry name" value="Bacterial adhesins"/>
    <property type="match status" value="1"/>
</dbReference>
<feature type="domain" description="DUF11" evidence="2">
    <location>
        <begin position="1087"/>
        <end position="1189"/>
    </location>
</feature>
<feature type="region of interest" description="Disordered" evidence="1">
    <location>
        <begin position="63"/>
        <end position="85"/>
    </location>
</feature>